<dbReference type="GO" id="GO:0052381">
    <property type="term" value="F:tRNA dimethylallyltransferase activity"/>
    <property type="evidence" value="ECO:0007669"/>
    <property type="project" value="UniProtKB-UniRule"/>
</dbReference>
<protein>
    <recommendedName>
        <fullName evidence="10">tRNA dimethylallyltransferase</fullName>
        <ecNumber evidence="10">2.5.1.75</ecNumber>
    </recommendedName>
    <alternativeName>
        <fullName evidence="10">Dimethylallyl diphosphate:tRNA dimethylallyltransferase</fullName>
        <shortName evidence="10">DMAPP:tRNA dimethylallyltransferase</shortName>
        <shortName evidence="10">DMATase</shortName>
    </alternativeName>
    <alternativeName>
        <fullName evidence="10">Isopentenyl-diphosphate:tRNA isopentenyltransferase</fullName>
        <shortName evidence="10">IPP transferase</shortName>
        <shortName evidence="10">IPPT</shortName>
        <shortName evidence="10">IPTase</shortName>
    </alternativeName>
</protein>
<evidence type="ECO:0000256" key="6">
    <source>
        <dbReference type="ARBA" id="ARBA00022741"/>
    </source>
</evidence>
<dbReference type="HAMAP" id="MF_00185">
    <property type="entry name" value="IPP_trans"/>
    <property type="match status" value="1"/>
</dbReference>
<gene>
    <name evidence="10" type="primary">miaA</name>
    <name evidence="14" type="ORF">A3C11_00780</name>
</gene>
<dbReference type="Gene3D" id="1.10.20.140">
    <property type="match status" value="1"/>
</dbReference>
<dbReference type="Pfam" id="PF01715">
    <property type="entry name" value="IPPT"/>
    <property type="match status" value="1"/>
</dbReference>
<evidence type="ECO:0000256" key="13">
    <source>
        <dbReference type="RuleBase" id="RU003785"/>
    </source>
</evidence>
<organism evidence="14 15">
    <name type="scientific">Candidatus Sungbacteria bacterium RIFCSPHIGHO2_02_FULL_49_12</name>
    <dbReference type="NCBI Taxonomy" id="1802271"/>
    <lineage>
        <taxon>Bacteria</taxon>
        <taxon>Candidatus Sungiibacteriota</taxon>
    </lineage>
</organism>
<dbReference type="GO" id="GO:0005524">
    <property type="term" value="F:ATP binding"/>
    <property type="evidence" value="ECO:0007669"/>
    <property type="project" value="UniProtKB-UniRule"/>
</dbReference>
<dbReference type="GO" id="GO:0006400">
    <property type="term" value="P:tRNA modification"/>
    <property type="evidence" value="ECO:0007669"/>
    <property type="project" value="TreeGrafter"/>
</dbReference>
<dbReference type="InterPro" id="IPR018022">
    <property type="entry name" value="IPT"/>
</dbReference>
<evidence type="ECO:0000256" key="10">
    <source>
        <dbReference type="HAMAP-Rule" id="MF_00185"/>
    </source>
</evidence>
<dbReference type="STRING" id="1802271.A3C11_00780"/>
<comment type="caution">
    <text evidence="10">Lacks conserved residue(s) required for the propagation of feature annotation.</text>
</comment>
<reference evidence="14 15" key="1">
    <citation type="journal article" date="2016" name="Nat. Commun.">
        <title>Thousands of microbial genomes shed light on interconnected biogeochemical processes in an aquifer system.</title>
        <authorList>
            <person name="Anantharaman K."/>
            <person name="Brown C.T."/>
            <person name="Hug L.A."/>
            <person name="Sharon I."/>
            <person name="Castelle C.J."/>
            <person name="Probst A.J."/>
            <person name="Thomas B.C."/>
            <person name="Singh A."/>
            <person name="Wilkins M.J."/>
            <person name="Karaoz U."/>
            <person name="Brodie E.L."/>
            <person name="Williams K.H."/>
            <person name="Hubbard S.S."/>
            <person name="Banfield J.F."/>
        </authorList>
    </citation>
    <scope>NUCLEOTIDE SEQUENCE [LARGE SCALE GENOMIC DNA]</scope>
</reference>
<comment type="cofactor">
    <cofactor evidence="1 10">
        <name>Mg(2+)</name>
        <dbReference type="ChEBI" id="CHEBI:18420"/>
    </cofactor>
</comment>
<keyword evidence="6 10" id="KW-0547">Nucleotide-binding</keyword>
<accession>A0A1G2KPD1</accession>
<sequence length="313" mass="35823">MHPLIVILGPTASGKSALAMKLAKHFDGEIVSADSRQVYHGLDVGTGKVEGKWESGIRNKEFGKEKVFIYKHVPHYLIDFVNPKTQFSVDDFKKLASHAIADILRRGKVPFLVGGTGFYIDAVARGIQYPEVPPNLKLRRRLANKSAEKLFKILKKLDPKRAQTIDRKNPRRLIRAIEIAKAHKKKLAPQQPNFRALFIGIQLTPEKLRQRIRLAVKKRLARGLIAETKKLLQDGVSKRKLQTLGIDYGVAVDFLDGAIQKDKLAQRLETANWHYAKRQITWFKRYKDIHWIKSDREAKNLTLAFLRPKETKN</sequence>
<evidence type="ECO:0000256" key="3">
    <source>
        <dbReference type="ARBA" id="ARBA00005842"/>
    </source>
</evidence>
<dbReference type="EC" id="2.5.1.75" evidence="10"/>
<comment type="similarity">
    <text evidence="3 10 13">Belongs to the IPP transferase family.</text>
</comment>
<dbReference type="AlphaFoldDB" id="A0A1G2KPD1"/>
<keyword evidence="5 10" id="KW-0819">tRNA processing</keyword>
<feature type="site" description="Interaction with substrate tRNA" evidence="10">
    <location>
        <position position="116"/>
    </location>
</feature>
<evidence type="ECO:0000256" key="1">
    <source>
        <dbReference type="ARBA" id="ARBA00001946"/>
    </source>
</evidence>
<proteinExistence type="inferred from homology"/>
<evidence type="ECO:0000256" key="11">
    <source>
        <dbReference type="RuleBase" id="RU003783"/>
    </source>
</evidence>
<keyword evidence="7 10" id="KW-0067">ATP-binding</keyword>
<comment type="subunit">
    <text evidence="10">Monomer.</text>
</comment>
<evidence type="ECO:0000256" key="12">
    <source>
        <dbReference type="RuleBase" id="RU003784"/>
    </source>
</evidence>
<dbReference type="NCBIfam" id="TIGR00174">
    <property type="entry name" value="miaA"/>
    <property type="match status" value="1"/>
</dbReference>
<evidence type="ECO:0000313" key="14">
    <source>
        <dbReference type="EMBL" id="OHA00299.1"/>
    </source>
</evidence>
<dbReference type="PANTHER" id="PTHR11088:SF60">
    <property type="entry name" value="TRNA DIMETHYLALLYLTRANSFERASE"/>
    <property type="match status" value="1"/>
</dbReference>
<evidence type="ECO:0000256" key="7">
    <source>
        <dbReference type="ARBA" id="ARBA00022840"/>
    </source>
</evidence>
<evidence type="ECO:0000256" key="2">
    <source>
        <dbReference type="ARBA" id="ARBA00003213"/>
    </source>
</evidence>
<feature type="region of interest" description="Interaction with substrate tRNA" evidence="10">
    <location>
        <begin position="34"/>
        <end position="37"/>
    </location>
</feature>
<feature type="binding site" evidence="10">
    <location>
        <begin position="9"/>
        <end position="16"/>
    </location>
    <ligand>
        <name>ATP</name>
        <dbReference type="ChEBI" id="CHEBI:30616"/>
    </ligand>
</feature>
<feature type="site" description="Interaction with substrate tRNA" evidence="10">
    <location>
        <position position="139"/>
    </location>
</feature>
<dbReference type="Gene3D" id="3.40.50.300">
    <property type="entry name" value="P-loop containing nucleotide triphosphate hydrolases"/>
    <property type="match status" value="1"/>
</dbReference>
<dbReference type="PANTHER" id="PTHR11088">
    <property type="entry name" value="TRNA DIMETHYLALLYLTRANSFERASE"/>
    <property type="match status" value="1"/>
</dbReference>
<dbReference type="Proteomes" id="UP000177362">
    <property type="component" value="Unassembled WGS sequence"/>
</dbReference>
<feature type="binding site" evidence="10">
    <location>
        <begin position="11"/>
        <end position="16"/>
    </location>
    <ligand>
        <name>substrate</name>
    </ligand>
</feature>
<dbReference type="InterPro" id="IPR039657">
    <property type="entry name" value="Dimethylallyltransferase"/>
</dbReference>
<evidence type="ECO:0000256" key="4">
    <source>
        <dbReference type="ARBA" id="ARBA00022679"/>
    </source>
</evidence>
<dbReference type="SUPFAM" id="SSF52540">
    <property type="entry name" value="P-loop containing nucleoside triphosphate hydrolases"/>
    <property type="match status" value="2"/>
</dbReference>
<evidence type="ECO:0000256" key="5">
    <source>
        <dbReference type="ARBA" id="ARBA00022694"/>
    </source>
</evidence>
<evidence type="ECO:0000256" key="9">
    <source>
        <dbReference type="ARBA" id="ARBA00049563"/>
    </source>
</evidence>
<comment type="caution">
    <text evidence="14">The sequence shown here is derived from an EMBL/GenBank/DDBJ whole genome shotgun (WGS) entry which is preliminary data.</text>
</comment>
<comment type="catalytic activity">
    <reaction evidence="9 10 11">
        <text>adenosine(37) in tRNA + dimethylallyl diphosphate = N(6)-dimethylallyladenosine(37) in tRNA + diphosphate</text>
        <dbReference type="Rhea" id="RHEA:26482"/>
        <dbReference type="Rhea" id="RHEA-COMP:10162"/>
        <dbReference type="Rhea" id="RHEA-COMP:10375"/>
        <dbReference type="ChEBI" id="CHEBI:33019"/>
        <dbReference type="ChEBI" id="CHEBI:57623"/>
        <dbReference type="ChEBI" id="CHEBI:74411"/>
        <dbReference type="ChEBI" id="CHEBI:74415"/>
        <dbReference type="EC" id="2.5.1.75"/>
    </reaction>
</comment>
<comment type="function">
    <text evidence="2 10 12">Catalyzes the transfer of a dimethylallyl group onto the adenine at position 37 in tRNAs that read codons beginning with uridine, leading to the formation of N6-(dimethylallyl)adenosine (i(6)A).</text>
</comment>
<evidence type="ECO:0000313" key="15">
    <source>
        <dbReference type="Proteomes" id="UP000177362"/>
    </source>
</evidence>
<keyword evidence="4 10" id="KW-0808">Transferase</keyword>
<name>A0A1G2KPD1_9BACT</name>
<evidence type="ECO:0000256" key="8">
    <source>
        <dbReference type="ARBA" id="ARBA00022842"/>
    </source>
</evidence>
<dbReference type="EMBL" id="MHQJ01000052">
    <property type="protein sequence ID" value="OHA00299.1"/>
    <property type="molecule type" value="Genomic_DNA"/>
</dbReference>
<dbReference type="InterPro" id="IPR027417">
    <property type="entry name" value="P-loop_NTPase"/>
</dbReference>
<keyword evidence="8 10" id="KW-0460">Magnesium</keyword>